<comment type="subcellular location">
    <subcellularLocation>
        <location evidence="1">Membrane</location>
        <topology evidence="1">Multi-pass membrane protein</topology>
    </subcellularLocation>
</comment>
<evidence type="ECO:0000256" key="4">
    <source>
        <dbReference type="ARBA" id="ARBA00023136"/>
    </source>
</evidence>
<dbReference type="OrthoDB" id="19344at2759"/>
<organism evidence="7 8">
    <name type="scientific">Mycoemilia scoparia</name>
    <dbReference type="NCBI Taxonomy" id="417184"/>
    <lineage>
        <taxon>Eukaryota</taxon>
        <taxon>Fungi</taxon>
        <taxon>Fungi incertae sedis</taxon>
        <taxon>Zoopagomycota</taxon>
        <taxon>Kickxellomycotina</taxon>
        <taxon>Kickxellomycetes</taxon>
        <taxon>Kickxellales</taxon>
        <taxon>Kickxellaceae</taxon>
        <taxon>Mycoemilia</taxon>
    </lineage>
</organism>
<dbReference type="InterPro" id="IPR006603">
    <property type="entry name" value="PQ-loop_rpt"/>
</dbReference>
<dbReference type="PANTHER" id="PTHR16201">
    <property type="entry name" value="SEVEN TRANSMEMBRANE PROTEIN 1-RELATED"/>
    <property type="match status" value="1"/>
</dbReference>
<evidence type="ECO:0000256" key="2">
    <source>
        <dbReference type="ARBA" id="ARBA00022692"/>
    </source>
</evidence>
<feature type="transmembrane region" description="Helical" evidence="6">
    <location>
        <begin position="149"/>
        <end position="166"/>
    </location>
</feature>
<comment type="caution">
    <text evidence="7">The sequence shown here is derived from an EMBL/GenBank/DDBJ whole genome shotgun (WGS) entry which is preliminary data.</text>
</comment>
<proteinExistence type="predicted"/>
<feature type="transmembrane region" description="Helical" evidence="6">
    <location>
        <begin position="38"/>
        <end position="59"/>
    </location>
</feature>
<feature type="transmembrane region" description="Helical" evidence="6">
    <location>
        <begin position="208"/>
        <end position="233"/>
    </location>
</feature>
<dbReference type="Gene3D" id="1.20.1280.290">
    <property type="match status" value="1"/>
</dbReference>
<keyword evidence="4 6" id="KW-0472">Membrane</keyword>
<dbReference type="Pfam" id="PF04193">
    <property type="entry name" value="PQ-loop"/>
    <property type="match status" value="1"/>
</dbReference>
<feature type="region of interest" description="Disordered" evidence="5">
    <location>
        <begin position="254"/>
        <end position="290"/>
    </location>
</feature>
<evidence type="ECO:0000313" key="7">
    <source>
        <dbReference type="EMBL" id="KAJ1909769.1"/>
    </source>
</evidence>
<evidence type="ECO:0000256" key="5">
    <source>
        <dbReference type="SAM" id="MobiDB-lite"/>
    </source>
</evidence>
<keyword evidence="2 6" id="KW-0812">Transmembrane</keyword>
<dbReference type="SMART" id="SM00679">
    <property type="entry name" value="CTNS"/>
    <property type="match status" value="1"/>
</dbReference>
<dbReference type="GO" id="GO:0016020">
    <property type="term" value="C:membrane"/>
    <property type="evidence" value="ECO:0007669"/>
    <property type="project" value="UniProtKB-SubCell"/>
</dbReference>
<keyword evidence="3 6" id="KW-1133">Transmembrane helix</keyword>
<dbReference type="AlphaFoldDB" id="A0A9W8DM12"/>
<evidence type="ECO:0000256" key="6">
    <source>
        <dbReference type="SAM" id="Phobius"/>
    </source>
</evidence>
<feature type="transmembrane region" description="Helical" evidence="6">
    <location>
        <begin position="178"/>
        <end position="196"/>
    </location>
</feature>
<protein>
    <recommendedName>
        <fullName evidence="9">PQ loop repeat protein</fullName>
    </recommendedName>
</protein>
<dbReference type="EMBL" id="JANBPU010000689">
    <property type="protein sequence ID" value="KAJ1909769.1"/>
    <property type="molecule type" value="Genomic_DNA"/>
</dbReference>
<dbReference type="Proteomes" id="UP001150538">
    <property type="component" value="Unassembled WGS sequence"/>
</dbReference>
<evidence type="ECO:0000256" key="3">
    <source>
        <dbReference type="ARBA" id="ARBA00022989"/>
    </source>
</evidence>
<name>A0A9W8DM12_9FUNG</name>
<keyword evidence="8" id="KW-1185">Reference proteome</keyword>
<evidence type="ECO:0000256" key="1">
    <source>
        <dbReference type="ARBA" id="ARBA00004141"/>
    </source>
</evidence>
<dbReference type="InterPro" id="IPR051415">
    <property type="entry name" value="LAAT-1"/>
</dbReference>
<gene>
    <name evidence="7" type="ORF">H4219_006347</name>
</gene>
<accession>A0A9W8DM12</accession>
<evidence type="ECO:0008006" key="9">
    <source>
        <dbReference type="Google" id="ProtNLM"/>
    </source>
</evidence>
<sequence length="290" mass="32342">MGTLGACSNITNMMLLQFHAVQCCATEPPLECAINTLGIMQVGIQWLMFLGIFILYVLYFPQSQKYITPLQEEERQAESTGVSGNGDAESSGQLGYFAAIQKWLGKFTVEWRTVMCVVAAAIAHHLICLLFSSLLIIKLGPQAPQTRTWAGFLGIFSLVLTCIQFLPQIAKTWRSRRVGALSIPMMLLQTPGGYMFSYSIAVRPGTNWSSWISTFMAATLQGILLIICIAWWMREKHESDRVQLISELASTDQAEEEEAPLIQHPEAPASPKLFTMNSSSPRKQRSQEQE</sequence>
<feature type="transmembrane region" description="Helical" evidence="6">
    <location>
        <begin position="114"/>
        <end position="137"/>
    </location>
</feature>
<evidence type="ECO:0000313" key="8">
    <source>
        <dbReference type="Proteomes" id="UP001150538"/>
    </source>
</evidence>
<reference evidence="7" key="1">
    <citation type="submission" date="2022-07" db="EMBL/GenBank/DDBJ databases">
        <title>Phylogenomic reconstructions and comparative analyses of Kickxellomycotina fungi.</title>
        <authorList>
            <person name="Reynolds N.K."/>
            <person name="Stajich J.E."/>
            <person name="Barry K."/>
            <person name="Grigoriev I.V."/>
            <person name="Crous P."/>
            <person name="Smith M.E."/>
        </authorList>
    </citation>
    <scope>NUCLEOTIDE SEQUENCE</scope>
    <source>
        <strain evidence="7">NBRC 100468</strain>
    </source>
</reference>
<dbReference type="PANTHER" id="PTHR16201:SF11">
    <property type="entry name" value="PQ-LOOP REPEAT-CONTAINING PROTEIN"/>
    <property type="match status" value="1"/>
</dbReference>